<evidence type="ECO:0000313" key="2">
    <source>
        <dbReference type="Proteomes" id="UP001465976"/>
    </source>
</evidence>
<dbReference type="Proteomes" id="UP001465976">
    <property type="component" value="Unassembled WGS sequence"/>
</dbReference>
<comment type="caution">
    <text evidence="1">The sequence shown here is derived from an EMBL/GenBank/DDBJ whole genome shotgun (WGS) entry which is preliminary data.</text>
</comment>
<name>A0ABR3F1D0_9AGAR</name>
<keyword evidence="2" id="KW-1185">Reference proteome</keyword>
<protein>
    <submittedName>
        <fullName evidence="1">Uncharacterized protein</fullName>
    </submittedName>
</protein>
<accession>A0ABR3F1D0</accession>
<sequence length="525" mass="60676">MAVIGSAAGFYIATTLTPGIDLIRLIFCIHPEVQVELPKEPWAAAGWKRTFLNLPQLHYPCPYKSPQAWAIFRLLVWFVTSPFPICRKALSYHLKRKFYKEGEGIDIPWVIKRVNNLVNWSSTDLEVVQRFLKIEICPDMYVLKAYRWLVQEFRDNPAMIPHLQALLEKLPPRLVMPTVLDSEIVRADRDWHAEDVEKALRRGPQPWGQEFEYSNRNMRFLLFHNMWIQHRNLWARSLACIPESELIFHLPWNRQRAPLTRILQLVAGTANEQRLVLEGYLKDIMTNNKIGSGWNGWDDIIRCLPQCVEALAAIPPDNLSYRELLYQFLLWIQKGVVRSTDLRFTPFTEAYALIDAFDTFRVAHSLPLNYFKAIPSYFPISMDCLSLLPGDSSPSAATIGSELLEECKRVWGTHKIAYPSNRNSHSLFDYLTRYILAHIPHNFWEGHVQDVQILEWVAVHPKELTKGDVPYILTCKDGLSLLKFLELSTEWGSYNSNLLGAWRFALECVAHINGVHPDYFTNGGS</sequence>
<gene>
    <name evidence="1" type="ORF">V5O48_012977</name>
</gene>
<dbReference type="EMBL" id="JBAHYK010001213">
    <property type="protein sequence ID" value="KAL0568997.1"/>
    <property type="molecule type" value="Genomic_DNA"/>
</dbReference>
<proteinExistence type="predicted"/>
<evidence type="ECO:0000313" key="1">
    <source>
        <dbReference type="EMBL" id="KAL0568997.1"/>
    </source>
</evidence>
<organism evidence="1 2">
    <name type="scientific">Marasmius crinis-equi</name>
    <dbReference type="NCBI Taxonomy" id="585013"/>
    <lineage>
        <taxon>Eukaryota</taxon>
        <taxon>Fungi</taxon>
        <taxon>Dikarya</taxon>
        <taxon>Basidiomycota</taxon>
        <taxon>Agaricomycotina</taxon>
        <taxon>Agaricomycetes</taxon>
        <taxon>Agaricomycetidae</taxon>
        <taxon>Agaricales</taxon>
        <taxon>Marasmiineae</taxon>
        <taxon>Marasmiaceae</taxon>
        <taxon>Marasmius</taxon>
    </lineage>
</organism>
<reference evidence="1 2" key="1">
    <citation type="submission" date="2024-02" db="EMBL/GenBank/DDBJ databases">
        <title>A draft genome for the cacao thread blight pathogen Marasmius crinis-equi.</title>
        <authorList>
            <person name="Cohen S.P."/>
            <person name="Baruah I.K."/>
            <person name="Amoako-Attah I."/>
            <person name="Bukari Y."/>
            <person name="Meinhardt L.W."/>
            <person name="Bailey B.A."/>
        </authorList>
    </citation>
    <scope>NUCLEOTIDE SEQUENCE [LARGE SCALE GENOMIC DNA]</scope>
    <source>
        <strain evidence="1 2">GH-76</strain>
    </source>
</reference>